<sequence>MTPLEHTLAKALTEIVIWLDHSNHDDITPEATTKLLEPVVILLEGLSDQDRQALADLINQFAQEETDPDRQLIAWEAPETLALLARD</sequence>
<evidence type="ECO:0000313" key="1">
    <source>
        <dbReference type="EMBL" id="MFC5828662.1"/>
    </source>
</evidence>
<gene>
    <name evidence="1" type="ORF">ACFPZ3_32745</name>
</gene>
<protein>
    <submittedName>
        <fullName evidence="1">Uncharacterized protein</fullName>
    </submittedName>
</protein>
<evidence type="ECO:0000313" key="2">
    <source>
        <dbReference type="Proteomes" id="UP001596058"/>
    </source>
</evidence>
<reference evidence="2" key="1">
    <citation type="journal article" date="2019" name="Int. J. Syst. Evol. Microbiol.">
        <title>The Global Catalogue of Microorganisms (GCM) 10K type strain sequencing project: providing services to taxonomists for standard genome sequencing and annotation.</title>
        <authorList>
            <consortium name="The Broad Institute Genomics Platform"/>
            <consortium name="The Broad Institute Genome Sequencing Center for Infectious Disease"/>
            <person name="Wu L."/>
            <person name="Ma J."/>
        </authorList>
    </citation>
    <scope>NUCLEOTIDE SEQUENCE [LARGE SCALE GENOMIC DNA]</scope>
    <source>
        <strain evidence="2">CCUG 53903</strain>
    </source>
</reference>
<comment type="caution">
    <text evidence="1">The sequence shown here is derived from an EMBL/GenBank/DDBJ whole genome shotgun (WGS) entry which is preliminary data.</text>
</comment>
<organism evidence="1 2">
    <name type="scientific">Nonomuraea insulae</name>
    <dbReference type="NCBI Taxonomy" id="1616787"/>
    <lineage>
        <taxon>Bacteria</taxon>
        <taxon>Bacillati</taxon>
        <taxon>Actinomycetota</taxon>
        <taxon>Actinomycetes</taxon>
        <taxon>Streptosporangiales</taxon>
        <taxon>Streptosporangiaceae</taxon>
        <taxon>Nonomuraea</taxon>
    </lineage>
</organism>
<keyword evidence="2" id="KW-1185">Reference proteome</keyword>
<name>A0ABW1CST0_9ACTN</name>
<dbReference type="RefSeq" id="WP_379518166.1">
    <property type="nucleotide sequence ID" value="NZ_JBHSPA010000039.1"/>
</dbReference>
<proteinExistence type="predicted"/>
<accession>A0ABW1CST0</accession>
<dbReference type="Proteomes" id="UP001596058">
    <property type="component" value="Unassembled WGS sequence"/>
</dbReference>
<dbReference type="EMBL" id="JBHSPA010000039">
    <property type="protein sequence ID" value="MFC5828662.1"/>
    <property type="molecule type" value="Genomic_DNA"/>
</dbReference>